<feature type="transmembrane region" description="Helical" evidence="7">
    <location>
        <begin position="63"/>
        <end position="83"/>
    </location>
</feature>
<dbReference type="InterPro" id="IPR004630">
    <property type="entry name" value="UPF0324_YeiH-like"/>
</dbReference>
<accession>A0AAE6X4Y8</accession>
<keyword evidence="4 7" id="KW-0812">Transmembrane</keyword>
<feature type="transmembrane region" description="Helical" evidence="7">
    <location>
        <begin position="249"/>
        <end position="266"/>
    </location>
</feature>
<evidence type="ECO:0000313" key="8">
    <source>
        <dbReference type="EMBL" id="QIM63984.1"/>
    </source>
</evidence>
<organism evidence="8 11">
    <name type="scientific">Frederiksenia canicola</name>
    <dbReference type="NCBI Taxonomy" id="123824"/>
    <lineage>
        <taxon>Bacteria</taxon>
        <taxon>Pseudomonadati</taxon>
        <taxon>Pseudomonadota</taxon>
        <taxon>Gammaproteobacteria</taxon>
        <taxon>Pasteurellales</taxon>
        <taxon>Pasteurellaceae</taxon>
        <taxon>Frederiksenia</taxon>
    </lineage>
</organism>
<feature type="transmembrane region" description="Helical" evidence="7">
    <location>
        <begin position="308"/>
        <end position="330"/>
    </location>
</feature>
<evidence type="ECO:0000256" key="2">
    <source>
        <dbReference type="ARBA" id="ARBA00007977"/>
    </source>
</evidence>
<dbReference type="KEGG" id="fcl:A4G17_00225"/>
<evidence type="ECO:0000256" key="1">
    <source>
        <dbReference type="ARBA" id="ARBA00004651"/>
    </source>
</evidence>
<dbReference type="EMBL" id="CP015029">
    <property type="protein sequence ID" value="QIM63984.1"/>
    <property type="molecule type" value="Genomic_DNA"/>
</dbReference>
<dbReference type="AlphaFoldDB" id="A0AAE6X4Y8"/>
<evidence type="ECO:0000256" key="6">
    <source>
        <dbReference type="ARBA" id="ARBA00023136"/>
    </source>
</evidence>
<evidence type="ECO:0000313" key="10">
    <source>
        <dbReference type="Proteomes" id="UP000276901"/>
    </source>
</evidence>
<reference evidence="8 11" key="1">
    <citation type="submission" date="2016-03" db="EMBL/GenBank/DDBJ databases">
        <authorList>
            <person name="Hansen M.J."/>
            <person name="Bojesen A.M."/>
            <person name="Planet P."/>
        </authorList>
    </citation>
    <scope>NUCLEOTIDE SEQUENCE [LARGE SCALE GENOMIC DNA]</scope>
    <source>
        <strain evidence="8 11">HPA 21</strain>
    </source>
</reference>
<dbReference type="Pfam" id="PF03601">
    <property type="entry name" value="Cons_hypoth698"/>
    <property type="match status" value="1"/>
</dbReference>
<comment type="subcellular location">
    <subcellularLocation>
        <location evidence="1">Cell membrane</location>
        <topology evidence="1">Multi-pass membrane protein</topology>
    </subcellularLocation>
</comment>
<feature type="transmembrane region" description="Helical" evidence="7">
    <location>
        <begin position="272"/>
        <end position="296"/>
    </location>
</feature>
<keyword evidence="10" id="KW-1185">Reference proteome</keyword>
<evidence type="ECO:0000256" key="4">
    <source>
        <dbReference type="ARBA" id="ARBA00022692"/>
    </source>
</evidence>
<sequence length="338" mass="36815">MSQNKLFGLIVVATLAVISWFLAETQFATRLHLSALTLAILIGMVLGNTVYPKIEAQTIEGINFSKTFLLRTGIVLYGFRITLQDISSVGMNAIATDAIMLIATFFITCWIGIKLLKIDRQIVQLTAAGCSICGAAAIMAASPVVKSEAHKVSVAVALIVIFGTICMFIYPMMYPFLSQYISSHQFGIYIGSSVHEVAQVYAAGSNINPTVADTAVISKMIRVMMLAPFLIALSYSLQKESRAANNKINMPWFAVFFVGVAIFNSFNLLPNALVNMLIQLDTMLLLMAMSALGLTTRFSAIKQAGMKPLLLGAFVCIWLIVGGFFVNLAMEKLLGYKF</sequence>
<dbReference type="NCBIfam" id="TIGR00698">
    <property type="entry name" value="YeiH family putative sulfate export transporter"/>
    <property type="match status" value="1"/>
</dbReference>
<dbReference type="GO" id="GO:0005886">
    <property type="term" value="C:plasma membrane"/>
    <property type="evidence" value="ECO:0007669"/>
    <property type="project" value="UniProtKB-SubCell"/>
</dbReference>
<dbReference type="Proteomes" id="UP000502287">
    <property type="component" value="Chromosome"/>
</dbReference>
<reference evidence="9 10" key="2">
    <citation type="submission" date="2018-11" db="EMBL/GenBank/DDBJ databases">
        <title>Genomic Encyclopedia of Type Strains, Phase IV (KMG-IV): sequencing the most valuable type-strain genomes for metagenomic binning, comparative biology and taxonomic classification.</title>
        <authorList>
            <person name="Goeker M."/>
        </authorList>
    </citation>
    <scope>NUCLEOTIDE SEQUENCE [LARGE SCALE GENOMIC DNA]</scope>
    <source>
        <strain evidence="9 10">DSM 25797</strain>
    </source>
</reference>
<evidence type="ECO:0000256" key="7">
    <source>
        <dbReference type="SAM" id="Phobius"/>
    </source>
</evidence>
<keyword evidence="5 7" id="KW-1133">Transmembrane helix</keyword>
<feature type="transmembrane region" description="Helical" evidence="7">
    <location>
        <begin position="216"/>
        <end position="237"/>
    </location>
</feature>
<protein>
    <submittedName>
        <fullName evidence="9">Integral membrane protein (TIGR00698 family)</fullName>
    </submittedName>
</protein>
<evidence type="ECO:0000313" key="11">
    <source>
        <dbReference type="Proteomes" id="UP000502287"/>
    </source>
</evidence>
<feature type="transmembrane region" description="Helical" evidence="7">
    <location>
        <begin position="89"/>
        <end position="113"/>
    </location>
</feature>
<keyword evidence="3" id="KW-1003">Cell membrane</keyword>
<dbReference type="PANTHER" id="PTHR30106">
    <property type="entry name" value="INNER MEMBRANE PROTEIN YEIH-RELATED"/>
    <property type="match status" value="1"/>
</dbReference>
<comment type="similarity">
    <text evidence="2">Belongs to the UPF0324 family.</text>
</comment>
<dbReference type="PANTHER" id="PTHR30106:SF2">
    <property type="entry name" value="UPF0324 INNER MEMBRANE PROTEIN YEIH"/>
    <property type="match status" value="1"/>
</dbReference>
<keyword evidence="6 7" id="KW-0472">Membrane</keyword>
<evidence type="ECO:0000256" key="5">
    <source>
        <dbReference type="ARBA" id="ARBA00022989"/>
    </source>
</evidence>
<feature type="transmembrane region" description="Helical" evidence="7">
    <location>
        <begin position="33"/>
        <end position="51"/>
    </location>
</feature>
<dbReference type="RefSeq" id="WP_123955634.1">
    <property type="nucleotide sequence ID" value="NZ_CP015029.1"/>
</dbReference>
<evidence type="ECO:0000256" key="3">
    <source>
        <dbReference type="ARBA" id="ARBA00022475"/>
    </source>
</evidence>
<name>A0AAE6X4Y8_9PAST</name>
<proteinExistence type="inferred from homology"/>
<dbReference type="Proteomes" id="UP000276901">
    <property type="component" value="Unassembled WGS sequence"/>
</dbReference>
<gene>
    <name evidence="8" type="ORF">A4G17_00225</name>
    <name evidence="9" type="ORF">EDC49_0068</name>
</gene>
<dbReference type="EMBL" id="RKQT01000001">
    <property type="protein sequence ID" value="RPE95694.1"/>
    <property type="molecule type" value="Genomic_DNA"/>
</dbReference>
<feature type="transmembrane region" description="Helical" evidence="7">
    <location>
        <begin position="152"/>
        <end position="174"/>
    </location>
</feature>
<feature type="transmembrane region" description="Helical" evidence="7">
    <location>
        <begin position="125"/>
        <end position="146"/>
    </location>
</feature>
<evidence type="ECO:0000313" key="9">
    <source>
        <dbReference type="EMBL" id="RPE95694.1"/>
    </source>
</evidence>
<dbReference type="InterPro" id="IPR018383">
    <property type="entry name" value="UPF0324_pro"/>
</dbReference>